<comment type="caution">
    <text evidence="2">The sequence shown here is derived from an EMBL/GenBank/DDBJ whole genome shotgun (WGS) entry which is preliminary data.</text>
</comment>
<name>A0A2U1SZ69_9MICO</name>
<protein>
    <submittedName>
        <fullName evidence="2">DUF4233 domain-containing protein</fullName>
    </submittedName>
</protein>
<feature type="transmembrane region" description="Helical" evidence="1">
    <location>
        <begin position="74"/>
        <end position="92"/>
    </location>
</feature>
<accession>A0A2U1SZ69</accession>
<proteinExistence type="predicted"/>
<evidence type="ECO:0000313" key="3">
    <source>
        <dbReference type="Proteomes" id="UP000244978"/>
    </source>
</evidence>
<keyword evidence="1" id="KW-1133">Transmembrane helix</keyword>
<dbReference type="Proteomes" id="UP000244978">
    <property type="component" value="Unassembled WGS sequence"/>
</dbReference>
<gene>
    <name evidence="2" type="ORF">DF220_02935</name>
</gene>
<keyword evidence="1" id="KW-0812">Transmembrane</keyword>
<feature type="transmembrane region" description="Helical" evidence="1">
    <location>
        <begin position="122"/>
        <end position="139"/>
    </location>
</feature>
<organism evidence="2 3">
    <name type="scientific">Homoserinimonas hongtaonis</name>
    <dbReference type="NCBI Taxonomy" id="2079791"/>
    <lineage>
        <taxon>Bacteria</taxon>
        <taxon>Bacillati</taxon>
        <taxon>Actinomycetota</taxon>
        <taxon>Actinomycetes</taxon>
        <taxon>Micrococcales</taxon>
        <taxon>Microbacteriaceae</taxon>
        <taxon>Homoserinimonas</taxon>
    </lineage>
</organism>
<evidence type="ECO:0000256" key="1">
    <source>
        <dbReference type="SAM" id="Phobius"/>
    </source>
</evidence>
<reference evidence="3" key="1">
    <citation type="submission" date="2018-04" db="EMBL/GenBank/DDBJ databases">
        <authorList>
            <person name="Liu S."/>
            <person name="Wang Z."/>
            <person name="Li J."/>
        </authorList>
    </citation>
    <scope>NUCLEOTIDE SEQUENCE [LARGE SCALE GENOMIC DNA]</scope>
    <source>
        <strain evidence="3">S1194</strain>
    </source>
</reference>
<sequence>MGRRATQARCGSYGVDHPRWRGNRYRERRGVEAVSAVKRRRGATESLLSIVLGLEAVLIFFVTLTVFALKLLPAGVAFGGGAVFAILLLLTSGMLRHEWALWVGWALQVALILLGFVHPALFVTGVIFVAIWTYCFVVGRRLDRRNAAFFTPTTN</sequence>
<dbReference type="Pfam" id="PF14017">
    <property type="entry name" value="DUF4233"/>
    <property type="match status" value="1"/>
</dbReference>
<feature type="transmembrane region" description="Helical" evidence="1">
    <location>
        <begin position="47"/>
        <end position="68"/>
    </location>
</feature>
<keyword evidence="1" id="KW-0472">Membrane</keyword>
<evidence type="ECO:0000313" key="2">
    <source>
        <dbReference type="EMBL" id="PWB96902.1"/>
    </source>
</evidence>
<feature type="transmembrane region" description="Helical" evidence="1">
    <location>
        <begin position="99"/>
        <end position="116"/>
    </location>
</feature>
<dbReference type="AlphaFoldDB" id="A0A2U1SZ69"/>
<dbReference type="InterPro" id="IPR025327">
    <property type="entry name" value="DUF4233"/>
</dbReference>
<dbReference type="EMBL" id="QEEX01000001">
    <property type="protein sequence ID" value="PWB96902.1"/>
    <property type="molecule type" value="Genomic_DNA"/>
</dbReference>
<keyword evidence="3" id="KW-1185">Reference proteome</keyword>